<dbReference type="EMBL" id="HBUE01165176">
    <property type="protein sequence ID" value="CAG6512199.1"/>
    <property type="molecule type" value="Transcribed_RNA"/>
</dbReference>
<name>A0A8D8DG98_CULPI</name>
<feature type="compositionally biased region" description="Basic and acidic residues" evidence="1">
    <location>
        <begin position="74"/>
        <end position="91"/>
    </location>
</feature>
<feature type="region of interest" description="Disordered" evidence="1">
    <location>
        <begin position="1"/>
        <end position="224"/>
    </location>
</feature>
<feature type="compositionally biased region" description="Basic and acidic residues" evidence="1">
    <location>
        <begin position="43"/>
        <end position="53"/>
    </location>
</feature>
<evidence type="ECO:0000256" key="1">
    <source>
        <dbReference type="SAM" id="MobiDB-lite"/>
    </source>
</evidence>
<accession>A0A8D8DG98</accession>
<feature type="compositionally biased region" description="Basic residues" evidence="1">
    <location>
        <begin position="152"/>
        <end position="169"/>
    </location>
</feature>
<sequence length="224" mass="25486">MRPVLLRTDRGPPPKGSVVRVHSQQYSDRPCHDGDPRPAGGHRQAERQLRGNPRDPALLAHFPRGHHQPIKAQQPDRRGKNFPRDRQRFPHDTNAGPAGAGPRQAHAQNRRPSHAAQESQHRRRPRKRRPWRRPKLRPRLPHRPVQEAPTPRKTRKVVHQNGRRSRRNARPTPPQTSVGLLHSQVPGPHPGLRRNVPLKSLRSGSSVRRTQSRPKPGKSSRAGL</sequence>
<dbReference type="AlphaFoldDB" id="A0A8D8DG98"/>
<organism evidence="2">
    <name type="scientific">Culex pipiens</name>
    <name type="common">House mosquito</name>
    <dbReference type="NCBI Taxonomy" id="7175"/>
    <lineage>
        <taxon>Eukaryota</taxon>
        <taxon>Metazoa</taxon>
        <taxon>Ecdysozoa</taxon>
        <taxon>Arthropoda</taxon>
        <taxon>Hexapoda</taxon>
        <taxon>Insecta</taxon>
        <taxon>Pterygota</taxon>
        <taxon>Neoptera</taxon>
        <taxon>Endopterygota</taxon>
        <taxon>Diptera</taxon>
        <taxon>Nematocera</taxon>
        <taxon>Culicoidea</taxon>
        <taxon>Culicidae</taxon>
        <taxon>Culicinae</taxon>
        <taxon>Culicini</taxon>
        <taxon>Culex</taxon>
        <taxon>Culex</taxon>
    </lineage>
</organism>
<reference evidence="2" key="1">
    <citation type="submission" date="2021-05" db="EMBL/GenBank/DDBJ databases">
        <authorList>
            <person name="Alioto T."/>
            <person name="Alioto T."/>
            <person name="Gomez Garrido J."/>
        </authorList>
    </citation>
    <scope>NUCLEOTIDE SEQUENCE</scope>
</reference>
<proteinExistence type="predicted"/>
<dbReference type="EMBL" id="HBUE01270465">
    <property type="protein sequence ID" value="CAG6563652.1"/>
    <property type="molecule type" value="Transcribed_RNA"/>
</dbReference>
<evidence type="ECO:0000313" key="2">
    <source>
        <dbReference type="EMBL" id="CAG6512199.1"/>
    </source>
</evidence>
<feature type="compositionally biased region" description="Basic residues" evidence="1">
    <location>
        <begin position="121"/>
        <end position="142"/>
    </location>
</feature>
<protein>
    <submittedName>
        <fullName evidence="2">(northern house mosquito) hypothetical protein</fullName>
    </submittedName>
</protein>